<reference evidence="1 2" key="1">
    <citation type="submission" date="2022-01" db="EMBL/GenBank/DDBJ databases">
        <title>Paraglaciecola sp. G1-23.</title>
        <authorList>
            <person name="Jin M.S."/>
            <person name="Han D.M."/>
            <person name="Kim H.M."/>
            <person name="Jeon C.O."/>
        </authorList>
    </citation>
    <scope>NUCLEOTIDE SEQUENCE [LARGE SCALE GENOMIC DNA]</scope>
    <source>
        <strain evidence="1 2">G1-23</strain>
    </source>
</reference>
<dbReference type="RefSeq" id="WP_235314064.1">
    <property type="nucleotide sequence ID" value="NZ_JAKGAS010000012.1"/>
</dbReference>
<dbReference type="Proteomes" id="UP001521137">
    <property type="component" value="Unassembled WGS sequence"/>
</dbReference>
<gene>
    <name evidence="1" type="ORF">L0668_17715</name>
</gene>
<dbReference type="EMBL" id="JAKGAS010000012">
    <property type="protein sequence ID" value="MCF2949962.1"/>
    <property type="molecule type" value="Genomic_DNA"/>
</dbReference>
<evidence type="ECO:0000313" key="1">
    <source>
        <dbReference type="EMBL" id="MCF2949962.1"/>
    </source>
</evidence>
<name>A0ABS9DAH8_9ALTE</name>
<organism evidence="1 2">
    <name type="scientific">Paraglaciecola algarum</name>
    <dbReference type="NCBI Taxonomy" id="3050085"/>
    <lineage>
        <taxon>Bacteria</taxon>
        <taxon>Pseudomonadati</taxon>
        <taxon>Pseudomonadota</taxon>
        <taxon>Gammaproteobacteria</taxon>
        <taxon>Alteromonadales</taxon>
        <taxon>Alteromonadaceae</taxon>
        <taxon>Paraglaciecola</taxon>
    </lineage>
</organism>
<proteinExistence type="predicted"/>
<comment type="caution">
    <text evidence="1">The sequence shown here is derived from an EMBL/GenBank/DDBJ whole genome shotgun (WGS) entry which is preliminary data.</text>
</comment>
<keyword evidence="2" id="KW-1185">Reference proteome</keyword>
<evidence type="ECO:0000313" key="2">
    <source>
        <dbReference type="Proteomes" id="UP001521137"/>
    </source>
</evidence>
<sequence>MGRFTVHGSVELRIQDRILEVEGDGPWNLEAVTQANLNFSELINGLSSEPWGALVVLHGDPIYVPEAADFLVKSIRSECDSGRVATAIMVEDSNSPEFAKRHLSDIYQRAGCEYRFFSDKAEASWWLIQKITSAQSKD</sequence>
<accession>A0ABS9DAH8</accession>
<protein>
    <recommendedName>
        <fullName evidence="3">STAS/SEC14 domain-containing protein</fullName>
    </recommendedName>
</protein>
<evidence type="ECO:0008006" key="3">
    <source>
        <dbReference type="Google" id="ProtNLM"/>
    </source>
</evidence>